<dbReference type="RefSeq" id="WP_176445641.1">
    <property type="nucleotide sequence ID" value="NZ_FZNO01000024.1"/>
</dbReference>
<feature type="transmembrane region" description="Helical" evidence="2">
    <location>
        <begin position="156"/>
        <end position="174"/>
    </location>
</feature>
<sequence>MTARATAGVDDLQPSRQAPGRRTATLALAAAAMAGLLAALAGPVIALLAAALGLLAFTAWRPVTATYVYLGTLPFIAGIQRGTLIPLVRPNEALLVLLIAGACAGGYARFLTGRPLALRLHPLDLPLATFAVLATLWPIVSLMLRGATPTGTELVAVFPMVKLVGLILLVRATVRTASQLRRCVRLVIWTAGALAGIAVLQTLGVPPVLSFLGTWWGIDPGLPESSARGSATLGHSIATGDYIVIGLGLLISAAVRGLIGRKEGLLLGFVLATGVLASGQFSTWLAALVAGGIVLHRIPQARRRATRVVPVAALALVVGAPAVLSRLQGIGGELGVPQSWLVRWDNVTYLYLPPLFEDRGFVIGVSPDSVLTAPDIWRDVIWIESGYLQFLWMGGLPLLAGFVWLSVAVLRHARALSRRPDALGACGSCLEIAWGVLIVVSAFDPHIFLRGTGDILFALVALTTGRLLDDGRVRGPTTPRAGSGNYSSHDHRTRGSLLAAGSSPVTER</sequence>
<evidence type="ECO:0000256" key="1">
    <source>
        <dbReference type="SAM" id="MobiDB-lite"/>
    </source>
</evidence>
<feature type="region of interest" description="Disordered" evidence="1">
    <location>
        <begin position="473"/>
        <end position="508"/>
    </location>
</feature>
<feature type="transmembrane region" description="Helical" evidence="2">
    <location>
        <begin position="186"/>
        <end position="205"/>
    </location>
</feature>
<accession>A0A238Z280</accession>
<keyword evidence="2" id="KW-0472">Membrane</keyword>
<evidence type="ECO:0000256" key="2">
    <source>
        <dbReference type="SAM" id="Phobius"/>
    </source>
</evidence>
<dbReference type="EMBL" id="FZNO01000024">
    <property type="protein sequence ID" value="SNR77487.1"/>
    <property type="molecule type" value="Genomic_DNA"/>
</dbReference>
<gene>
    <name evidence="3" type="ORF">SAMN06272737_12453</name>
</gene>
<dbReference type="PANTHER" id="PTHR37422:SF13">
    <property type="entry name" value="LIPOPOLYSACCHARIDE BIOSYNTHESIS PROTEIN PA4999-RELATED"/>
    <property type="match status" value="1"/>
</dbReference>
<feature type="transmembrane region" description="Helical" evidence="2">
    <location>
        <begin position="447"/>
        <end position="468"/>
    </location>
</feature>
<proteinExistence type="predicted"/>
<feature type="transmembrane region" description="Helical" evidence="2">
    <location>
        <begin position="26"/>
        <end position="55"/>
    </location>
</feature>
<reference evidence="3 4" key="1">
    <citation type="submission" date="2017-06" db="EMBL/GenBank/DDBJ databases">
        <authorList>
            <person name="Kim H.J."/>
            <person name="Triplett B.A."/>
        </authorList>
    </citation>
    <scope>NUCLEOTIDE SEQUENCE [LARGE SCALE GENOMIC DNA]</scope>
    <source>
        <strain evidence="3 4">DSM 44272</strain>
    </source>
</reference>
<feature type="transmembrane region" description="Helical" evidence="2">
    <location>
        <begin position="390"/>
        <end position="410"/>
    </location>
</feature>
<evidence type="ECO:0008006" key="5">
    <source>
        <dbReference type="Google" id="ProtNLM"/>
    </source>
</evidence>
<feature type="transmembrane region" description="Helical" evidence="2">
    <location>
        <begin position="123"/>
        <end position="144"/>
    </location>
</feature>
<evidence type="ECO:0000313" key="3">
    <source>
        <dbReference type="EMBL" id="SNR77487.1"/>
    </source>
</evidence>
<keyword evidence="2" id="KW-1133">Transmembrane helix</keyword>
<protein>
    <recommendedName>
        <fullName evidence="5">O-antigen ligase</fullName>
    </recommendedName>
</protein>
<organism evidence="3 4">
    <name type="scientific">Blastococcus mobilis</name>
    <dbReference type="NCBI Taxonomy" id="1938746"/>
    <lineage>
        <taxon>Bacteria</taxon>
        <taxon>Bacillati</taxon>
        <taxon>Actinomycetota</taxon>
        <taxon>Actinomycetes</taxon>
        <taxon>Geodermatophilales</taxon>
        <taxon>Geodermatophilaceae</taxon>
        <taxon>Blastococcus</taxon>
    </lineage>
</organism>
<keyword evidence="4" id="KW-1185">Reference proteome</keyword>
<dbReference type="Proteomes" id="UP000198403">
    <property type="component" value="Unassembled WGS sequence"/>
</dbReference>
<feature type="transmembrane region" description="Helical" evidence="2">
    <location>
        <begin position="67"/>
        <end position="87"/>
    </location>
</feature>
<dbReference type="AlphaFoldDB" id="A0A238Z280"/>
<dbReference type="InterPro" id="IPR051533">
    <property type="entry name" value="WaaL-like"/>
</dbReference>
<evidence type="ECO:0000313" key="4">
    <source>
        <dbReference type="Proteomes" id="UP000198403"/>
    </source>
</evidence>
<feature type="transmembrane region" description="Helical" evidence="2">
    <location>
        <begin position="93"/>
        <end position="111"/>
    </location>
</feature>
<feature type="transmembrane region" description="Helical" evidence="2">
    <location>
        <begin position="265"/>
        <end position="295"/>
    </location>
</feature>
<keyword evidence="2" id="KW-0812">Transmembrane</keyword>
<dbReference type="PANTHER" id="PTHR37422">
    <property type="entry name" value="TEICHURONIC ACID BIOSYNTHESIS PROTEIN TUAE"/>
    <property type="match status" value="1"/>
</dbReference>
<name>A0A238Z280_9ACTN</name>
<feature type="transmembrane region" description="Helical" evidence="2">
    <location>
        <begin position="422"/>
        <end position="441"/>
    </location>
</feature>